<keyword evidence="4" id="KW-0904">Protein phosphatase</keyword>
<dbReference type="Proteomes" id="UP000885750">
    <property type="component" value="Unassembled WGS sequence"/>
</dbReference>
<feature type="active site" description="Proton donor" evidence="6">
    <location>
        <position position="115"/>
    </location>
</feature>
<evidence type="ECO:0000256" key="2">
    <source>
        <dbReference type="ARBA" id="ARBA00013064"/>
    </source>
</evidence>
<dbReference type="SMART" id="SM00226">
    <property type="entry name" value="LMWPc"/>
    <property type="match status" value="1"/>
</dbReference>
<feature type="active site" description="Nucleophile" evidence="6">
    <location>
        <position position="9"/>
    </location>
</feature>
<comment type="catalytic activity">
    <reaction evidence="5">
        <text>O-phospho-L-tyrosyl-[protein] + H2O = L-tyrosyl-[protein] + phosphate</text>
        <dbReference type="Rhea" id="RHEA:10684"/>
        <dbReference type="Rhea" id="RHEA-COMP:10136"/>
        <dbReference type="Rhea" id="RHEA-COMP:20101"/>
        <dbReference type="ChEBI" id="CHEBI:15377"/>
        <dbReference type="ChEBI" id="CHEBI:43474"/>
        <dbReference type="ChEBI" id="CHEBI:46858"/>
        <dbReference type="ChEBI" id="CHEBI:61978"/>
        <dbReference type="EC" id="3.1.3.48"/>
    </reaction>
</comment>
<evidence type="ECO:0000313" key="8">
    <source>
        <dbReference type="EMBL" id="HFC92114.1"/>
    </source>
</evidence>
<dbReference type="PANTHER" id="PTHR11717:SF31">
    <property type="entry name" value="LOW MOLECULAR WEIGHT PROTEIN-TYROSINE-PHOSPHATASE ETP-RELATED"/>
    <property type="match status" value="1"/>
</dbReference>
<evidence type="ECO:0000259" key="7">
    <source>
        <dbReference type="SMART" id="SM00226"/>
    </source>
</evidence>
<evidence type="ECO:0000256" key="3">
    <source>
        <dbReference type="ARBA" id="ARBA00022801"/>
    </source>
</evidence>
<dbReference type="PRINTS" id="PR00719">
    <property type="entry name" value="LMWPTPASE"/>
</dbReference>
<dbReference type="CDD" id="cd16343">
    <property type="entry name" value="LMWPTP"/>
    <property type="match status" value="1"/>
</dbReference>
<dbReference type="Gene3D" id="3.40.50.2300">
    <property type="match status" value="1"/>
</dbReference>
<dbReference type="InterPro" id="IPR023485">
    <property type="entry name" value="Ptyr_pPase"/>
</dbReference>
<feature type="active site" evidence="6">
    <location>
        <position position="15"/>
    </location>
</feature>
<evidence type="ECO:0000256" key="4">
    <source>
        <dbReference type="ARBA" id="ARBA00022912"/>
    </source>
</evidence>
<comment type="similarity">
    <text evidence="1">Belongs to the low molecular weight phosphotyrosine protein phosphatase family.</text>
</comment>
<dbReference type="InterPro" id="IPR036196">
    <property type="entry name" value="Ptyr_pPase_sf"/>
</dbReference>
<feature type="domain" description="Phosphotyrosine protein phosphatase I" evidence="7">
    <location>
        <begin position="3"/>
        <end position="141"/>
    </location>
</feature>
<dbReference type="AlphaFoldDB" id="A0A7V2SZ57"/>
<dbReference type="Pfam" id="PF01451">
    <property type="entry name" value="LMWPc"/>
    <property type="match status" value="1"/>
</dbReference>
<dbReference type="InterPro" id="IPR017867">
    <property type="entry name" value="Tyr_phospatase_low_mol_wt"/>
</dbReference>
<accession>A0A7V2SZ57</accession>
<gene>
    <name evidence="8" type="ORF">ENJ51_04805</name>
</gene>
<evidence type="ECO:0000256" key="1">
    <source>
        <dbReference type="ARBA" id="ARBA00011063"/>
    </source>
</evidence>
<sequence>MFKNIMIVCIGNICRSPIGEVLLKAYKPELNVFSSGLGALVGKPADPKSVELMRQKNINLDDHRAQQINSVLVSSSDLILTMEKRHVSAIQAQFPESRGKVYLIGKWENDQEIPDPYKKGDEAFVLASSLIESGLQAWQKKL</sequence>
<evidence type="ECO:0000256" key="5">
    <source>
        <dbReference type="ARBA" id="ARBA00051722"/>
    </source>
</evidence>
<dbReference type="SUPFAM" id="SSF52788">
    <property type="entry name" value="Phosphotyrosine protein phosphatases I"/>
    <property type="match status" value="1"/>
</dbReference>
<reference evidence="8" key="1">
    <citation type="journal article" date="2020" name="mSystems">
        <title>Genome- and Community-Level Interaction Insights into Carbon Utilization and Element Cycling Functions of Hydrothermarchaeota in Hydrothermal Sediment.</title>
        <authorList>
            <person name="Zhou Z."/>
            <person name="Liu Y."/>
            <person name="Xu W."/>
            <person name="Pan J."/>
            <person name="Luo Z.H."/>
            <person name="Li M."/>
        </authorList>
    </citation>
    <scope>NUCLEOTIDE SEQUENCE [LARGE SCALE GENOMIC DNA]</scope>
    <source>
        <strain evidence="8">HyVt-493</strain>
    </source>
</reference>
<organism evidence="8">
    <name type="scientific">Leucothrix mucor</name>
    <dbReference type="NCBI Taxonomy" id="45248"/>
    <lineage>
        <taxon>Bacteria</taxon>
        <taxon>Pseudomonadati</taxon>
        <taxon>Pseudomonadota</taxon>
        <taxon>Gammaproteobacteria</taxon>
        <taxon>Thiotrichales</taxon>
        <taxon>Thiotrichaceae</taxon>
        <taxon>Leucothrix</taxon>
    </lineage>
</organism>
<name>A0A7V2SZ57_LEUMU</name>
<proteinExistence type="inferred from homology"/>
<dbReference type="InterPro" id="IPR050438">
    <property type="entry name" value="LMW_PTPase"/>
</dbReference>
<dbReference type="EMBL" id="DRMS01000188">
    <property type="protein sequence ID" value="HFC92114.1"/>
    <property type="molecule type" value="Genomic_DNA"/>
</dbReference>
<comment type="caution">
    <text evidence="8">The sequence shown here is derived from an EMBL/GenBank/DDBJ whole genome shotgun (WGS) entry which is preliminary data.</text>
</comment>
<evidence type="ECO:0000256" key="6">
    <source>
        <dbReference type="PIRSR" id="PIRSR617867-1"/>
    </source>
</evidence>
<keyword evidence="3" id="KW-0378">Hydrolase</keyword>
<dbReference type="EC" id="3.1.3.48" evidence="2"/>
<dbReference type="PANTHER" id="PTHR11717">
    <property type="entry name" value="LOW MOLECULAR WEIGHT PROTEIN TYROSINE PHOSPHATASE"/>
    <property type="match status" value="1"/>
</dbReference>
<dbReference type="GO" id="GO:0004725">
    <property type="term" value="F:protein tyrosine phosphatase activity"/>
    <property type="evidence" value="ECO:0007669"/>
    <property type="project" value="UniProtKB-EC"/>
</dbReference>
<protein>
    <recommendedName>
        <fullName evidence="2">protein-tyrosine-phosphatase</fullName>
        <ecNumber evidence="2">3.1.3.48</ecNumber>
    </recommendedName>
</protein>